<organism evidence="1 2">
    <name type="scientific">Microdochium bolleyi</name>
    <dbReference type="NCBI Taxonomy" id="196109"/>
    <lineage>
        <taxon>Eukaryota</taxon>
        <taxon>Fungi</taxon>
        <taxon>Dikarya</taxon>
        <taxon>Ascomycota</taxon>
        <taxon>Pezizomycotina</taxon>
        <taxon>Sordariomycetes</taxon>
        <taxon>Xylariomycetidae</taxon>
        <taxon>Xylariales</taxon>
        <taxon>Microdochiaceae</taxon>
        <taxon>Microdochium</taxon>
    </lineage>
</organism>
<sequence>MRDDRAQSTVVLLLEYGTSQICACCRSDNDKATVADADSHNIWDDLGSYERDVVQSWYAVWARRYAFTSIK</sequence>
<protein>
    <submittedName>
        <fullName evidence="1">Uncharacterized protein</fullName>
    </submittedName>
</protein>
<dbReference type="AlphaFoldDB" id="A0A136JF55"/>
<reference evidence="2" key="1">
    <citation type="submission" date="2016-02" db="EMBL/GenBank/DDBJ databases">
        <title>Draft genome sequence of Microdochium bolleyi, a fungal endophyte of beachgrass.</title>
        <authorList>
            <consortium name="DOE Joint Genome Institute"/>
            <person name="David A.S."/>
            <person name="May G."/>
            <person name="Haridas S."/>
            <person name="Lim J."/>
            <person name="Wang M."/>
            <person name="Labutti K."/>
            <person name="Lipzen A."/>
            <person name="Barry K."/>
            <person name="Grigoriev I.V."/>
        </authorList>
    </citation>
    <scope>NUCLEOTIDE SEQUENCE [LARGE SCALE GENOMIC DNA]</scope>
    <source>
        <strain evidence="2">J235TASD1</strain>
    </source>
</reference>
<proteinExistence type="predicted"/>
<name>A0A136JF55_9PEZI</name>
<evidence type="ECO:0000313" key="1">
    <source>
        <dbReference type="EMBL" id="KXJ95793.1"/>
    </source>
</evidence>
<keyword evidence="2" id="KW-1185">Reference proteome</keyword>
<evidence type="ECO:0000313" key="2">
    <source>
        <dbReference type="Proteomes" id="UP000070501"/>
    </source>
</evidence>
<gene>
    <name evidence="1" type="ORF">Micbo1qcDRAFT_157864</name>
</gene>
<dbReference type="Proteomes" id="UP000070501">
    <property type="component" value="Unassembled WGS sequence"/>
</dbReference>
<dbReference type="EMBL" id="KQ964246">
    <property type="protein sequence ID" value="KXJ95793.1"/>
    <property type="molecule type" value="Genomic_DNA"/>
</dbReference>
<dbReference type="InParanoid" id="A0A136JF55"/>
<accession>A0A136JF55</accession>